<dbReference type="Pfam" id="PF07715">
    <property type="entry name" value="Plug"/>
    <property type="match status" value="1"/>
</dbReference>
<evidence type="ECO:0000256" key="10">
    <source>
        <dbReference type="SAM" id="SignalP"/>
    </source>
</evidence>
<dbReference type="Proteomes" id="UP000030152">
    <property type="component" value="Unassembled WGS sequence"/>
</dbReference>
<keyword evidence="5 9" id="KW-0798">TonB box</keyword>
<comment type="subcellular location">
    <subcellularLocation>
        <location evidence="1 8">Cell outer membrane</location>
        <topology evidence="1 8">Multi-pass membrane protein</topology>
    </subcellularLocation>
</comment>
<dbReference type="InterPro" id="IPR012910">
    <property type="entry name" value="Plug_dom"/>
</dbReference>
<dbReference type="OrthoDB" id="9768177at2"/>
<comment type="caution">
    <text evidence="13">The sequence shown here is derived from an EMBL/GenBank/DDBJ whole genome shotgun (WGS) entry which is preliminary data.</text>
</comment>
<dbReference type="SUPFAM" id="SSF56935">
    <property type="entry name" value="Porins"/>
    <property type="match status" value="1"/>
</dbReference>
<dbReference type="STRING" id="1121895.GCA_000378485_03324"/>
<dbReference type="RefSeq" id="WP_020214499.1">
    <property type="nucleotide sequence ID" value="NZ_JRLX01000013.1"/>
</dbReference>
<dbReference type="Gene3D" id="2.40.170.20">
    <property type="entry name" value="TonB-dependent receptor, beta-barrel domain"/>
    <property type="match status" value="1"/>
</dbReference>
<dbReference type="GO" id="GO:0009279">
    <property type="term" value="C:cell outer membrane"/>
    <property type="evidence" value="ECO:0007669"/>
    <property type="project" value="UniProtKB-SubCell"/>
</dbReference>
<sequence>MKKITKCFFFRFLVIFLTMLPAFSYAQGQTVQGTVLDSGGGPIPGVNVLVKGTNKGVQTDYDGKFAIEAAKGDILVLSFVGMETQEVTVSDKTDYSVTLKDGSAELEEVVVVGYGQRKKSDVTGAITSVSAKDIASRPVNNTLEAIQGKAAGVDITSSQRPGTLGAITIRGVRSLTASNSPLYVVDGIPLTSGGIENLNPLDIEAIDILKDASSTAIYGSRGANGVVIVTTKRGKNGKLNIGLSYSTTIETLVDRMDMMNASEYITFRRWARYYSNPTTFPRGDQPTLANDQAIFLASSDPSAFANINKGWESGTWDGSKVQTTDFRDFVTQTGVTNQYSLNVSGGTDKIKAFGSFGYLDNKGTVVGQSYKRYTGKTSVDINATKWFSFGTTLNASYGVQQYGQSTAGRSSLVNTGGLYDTARAIFQYAVPYDADGNRIEFPGGDDGVKTVIDEVNYSQDERVNTRIFGSFYSQLDFGAMWEPLAGLKYRINFGPDLSFNRNGLYLDKKSVTRAGSSYASINSNNDLSYTLDHLIFYNKQFGRHTLDFTLLQSETKYKYEYNSMAANNVPFTSQKWDALNNANVTLSSWGSGLTEKQLLSYMGRVNYTFNDKYNFTASGRWDGASQLAPDNRWSFFPSAAAAWTMKKEKFLENTNWVNNLILRLGVGVTGNSAIDPYSTKGPLTSINYPNGASLLPGTVPSTTLANQNLGWEKTTAYNIEAEFSLFNQRVRGTLDFYTAKTTDLLLLKNLPTVAGAINTYANVGETKSNGIDLTLSTTNLEFGKFSWDTSFSVSYQNNKIVTLSNGKFDDIQNNWFIGEQLGVIYGYKSNGLWKESDAAEMALFNANGHNFTPGTARPADINGDHRIDANNDRVIVGNTLPKFVGGVTNTFKYGDFELSIFLYGRLDYTYNTGGEAQTGRFNQRKIDYYTEVNTNAEYQKPVFTAGTGDPYATTLGYKDGSFIRIRNISLGYNFPKSVTDRLGISGLRLYAQVINPGYIYSPIDFRDMDTDSTTYNRGFVSGLNFEF</sequence>
<dbReference type="Gene3D" id="2.60.40.1120">
    <property type="entry name" value="Carboxypeptidase-like, regulatory domain"/>
    <property type="match status" value="1"/>
</dbReference>
<evidence type="ECO:0000256" key="4">
    <source>
        <dbReference type="ARBA" id="ARBA00022692"/>
    </source>
</evidence>
<keyword evidence="4 8" id="KW-0812">Transmembrane</keyword>
<dbReference type="SUPFAM" id="SSF49464">
    <property type="entry name" value="Carboxypeptidase regulatory domain-like"/>
    <property type="match status" value="1"/>
</dbReference>
<evidence type="ECO:0000256" key="2">
    <source>
        <dbReference type="ARBA" id="ARBA00022448"/>
    </source>
</evidence>
<gene>
    <name evidence="13" type="ORF">Q765_12530</name>
</gene>
<evidence type="ECO:0000256" key="8">
    <source>
        <dbReference type="PROSITE-ProRule" id="PRU01360"/>
    </source>
</evidence>
<keyword evidence="6 8" id="KW-0472">Membrane</keyword>
<evidence type="ECO:0000256" key="1">
    <source>
        <dbReference type="ARBA" id="ARBA00004571"/>
    </source>
</evidence>
<keyword evidence="2 8" id="KW-0813">Transport</keyword>
<dbReference type="InterPro" id="IPR036942">
    <property type="entry name" value="Beta-barrel_TonB_sf"/>
</dbReference>
<accession>A0A0A2M0I0</accession>
<dbReference type="Pfam" id="PF13715">
    <property type="entry name" value="CarbopepD_reg_2"/>
    <property type="match status" value="1"/>
</dbReference>
<name>A0A0A2M0I0_9FLAO</name>
<feature type="signal peptide" evidence="10">
    <location>
        <begin position="1"/>
        <end position="26"/>
    </location>
</feature>
<feature type="domain" description="TonB-dependent receptor plug" evidence="12">
    <location>
        <begin position="119"/>
        <end position="226"/>
    </location>
</feature>
<dbReference type="InterPro" id="IPR039426">
    <property type="entry name" value="TonB-dep_rcpt-like"/>
</dbReference>
<dbReference type="InterPro" id="IPR023996">
    <property type="entry name" value="TonB-dep_OMP_SusC/RagA"/>
</dbReference>
<proteinExistence type="inferred from homology"/>
<dbReference type="Pfam" id="PF00593">
    <property type="entry name" value="TonB_dep_Rec_b-barrel"/>
    <property type="match status" value="1"/>
</dbReference>
<dbReference type="NCBIfam" id="TIGR04057">
    <property type="entry name" value="SusC_RagA_signa"/>
    <property type="match status" value="1"/>
</dbReference>
<dbReference type="NCBIfam" id="TIGR04056">
    <property type="entry name" value="OMP_RagA_SusC"/>
    <property type="match status" value="1"/>
</dbReference>
<dbReference type="InterPro" id="IPR000531">
    <property type="entry name" value="Beta-barrel_TonB"/>
</dbReference>
<keyword evidence="14" id="KW-1185">Reference proteome</keyword>
<dbReference type="Gene3D" id="2.170.130.10">
    <property type="entry name" value="TonB-dependent receptor, plug domain"/>
    <property type="match status" value="1"/>
</dbReference>
<organism evidence="13 14">
    <name type="scientific">Flavobacterium rivuli WB 3.3-2 = DSM 21788</name>
    <dbReference type="NCBI Taxonomy" id="1121895"/>
    <lineage>
        <taxon>Bacteria</taxon>
        <taxon>Pseudomonadati</taxon>
        <taxon>Bacteroidota</taxon>
        <taxon>Flavobacteriia</taxon>
        <taxon>Flavobacteriales</taxon>
        <taxon>Flavobacteriaceae</taxon>
        <taxon>Flavobacterium</taxon>
    </lineage>
</organism>
<protein>
    <submittedName>
        <fullName evidence="13">Membrane protein</fullName>
    </submittedName>
</protein>
<dbReference type="EMBL" id="JRLX01000013">
    <property type="protein sequence ID" value="KGO86137.1"/>
    <property type="molecule type" value="Genomic_DNA"/>
</dbReference>
<keyword evidence="3 8" id="KW-1134">Transmembrane beta strand</keyword>
<evidence type="ECO:0000259" key="11">
    <source>
        <dbReference type="Pfam" id="PF00593"/>
    </source>
</evidence>
<evidence type="ECO:0000256" key="7">
    <source>
        <dbReference type="ARBA" id="ARBA00023237"/>
    </source>
</evidence>
<evidence type="ECO:0000256" key="9">
    <source>
        <dbReference type="RuleBase" id="RU003357"/>
    </source>
</evidence>
<dbReference type="eggNOG" id="COG1629">
    <property type="taxonomic scope" value="Bacteria"/>
</dbReference>
<evidence type="ECO:0000313" key="14">
    <source>
        <dbReference type="Proteomes" id="UP000030152"/>
    </source>
</evidence>
<dbReference type="InterPro" id="IPR023997">
    <property type="entry name" value="TonB-dep_OMP_SusC/RagA_CS"/>
</dbReference>
<evidence type="ECO:0000259" key="12">
    <source>
        <dbReference type="Pfam" id="PF07715"/>
    </source>
</evidence>
<keyword evidence="7 8" id="KW-0998">Cell outer membrane</keyword>
<keyword evidence="10" id="KW-0732">Signal</keyword>
<evidence type="ECO:0000256" key="6">
    <source>
        <dbReference type="ARBA" id="ARBA00023136"/>
    </source>
</evidence>
<evidence type="ECO:0000256" key="5">
    <source>
        <dbReference type="ARBA" id="ARBA00023077"/>
    </source>
</evidence>
<evidence type="ECO:0000256" key="3">
    <source>
        <dbReference type="ARBA" id="ARBA00022452"/>
    </source>
</evidence>
<dbReference type="PROSITE" id="PS52016">
    <property type="entry name" value="TONB_DEPENDENT_REC_3"/>
    <property type="match status" value="1"/>
</dbReference>
<dbReference type="InterPro" id="IPR037066">
    <property type="entry name" value="Plug_dom_sf"/>
</dbReference>
<comment type="similarity">
    <text evidence="8 9">Belongs to the TonB-dependent receptor family.</text>
</comment>
<feature type="chain" id="PRO_5002002577" evidence="10">
    <location>
        <begin position="27"/>
        <end position="1027"/>
    </location>
</feature>
<evidence type="ECO:0000313" key="13">
    <source>
        <dbReference type="EMBL" id="KGO86137.1"/>
    </source>
</evidence>
<dbReference type="AlphaFoldDB" id="A0A0A2M0I0"/>
<reference evidence="13 14" key="1">
    <citation type="submission" date="2013-09" db="EMBL/GenBank/DDBJ databases">
        <authorList>
            <person name="Zeng Z."/>
            <person name="Chen C."/>
        </authorList>
    </citation>
    <scope>NUCLEOTIDE SEQUENCE [LARGE SCALE GENOMIC DNA]</scope>
    <source>
        <strain evidence="13 14">WB 3.3-2</strain>
    </source>
</reference>
<feature type="domain" description="TonB-dependent receptor-like beta-barrel" evidence="11">
    <location>
        <begin position="488"/>
        <end position="975"/>
    </location>
</feature>
<dbReference type="InterPro" id="IPR008969">
    <property type="entry name" value="CarboxyPept-like_regulatory"/>
</dbReference>